<geneLocation type="plasmid" evidence="7">
    <name>p1-AD2</name>
</geneLocation>
<dbReference type="InterPro" id="IPR039697">
    <property type="entry name" value="Alcohol_dehydrogenase_Fe"/>
</dbReference>
<evidence type="ECO:0000259" key="5">
    <source>
        <dbReference type="Pfam" id="PF00465"/>
    </source>
</evidence>
<dbReference type="FunFam" id="3.40.50.1970:FF:000003">
    <property type="entry name" value="Alcohol dehydrogenase, iron-containing"/>
    <property type="match status" value="1"/>
</dbReference>
<dbReference type="InterPro" id="IPR001670">
    <property type="entry name" value="ADH_Fe/GldA"/>
</dbReference>
<dbReference type="GO" id="GO:0046872">
    <property type="term" value="F:metal ion binding"/>
    <property type="evidence" value="ECO:0007669"/>
    <property type="project" value="InterPro"/>
</dbReference>
<keyword evidence="3 7" id="KW-0560">Oxidoreductase</keyword>
<dbReference type="GO" id="GO:0047516">
    <property type="term" value="F:1,3-propanediol dehydrogenase activity"/>
    <property type="evidence" value="ECO:0007669"/>
    <property type="project" value="UniProtKB-EC"/>
</dbReference>
<reference evidence="7" key="1">
    <citation type="submission" date="2017-12" db="EMBL/GenBank/DDBJ databases">
        <authorList>
            <person name="Martens C."/>
            <person name="Dahlstrom E."/>
            <person name="Barbian K."/>
            <person name="Sykora L."/>
            <person name="Ricklefs S."/>
            <person name="Bruno D."/>
            <person name="Anzick I."/>
            <person name="Myles I."/>
            <person name="Datta S.K."/>
        </authorList>
    </citation>
    <scope>NUCLEOTIDE SEQUENCE</scope>
    <source>
        <strain evidence="7">AD2</strain>
        <plasmid evidence="7">p1-AD2</plasmid>
    </source>
</reference>
<evidence type="ECO:0000256" key="2">
    <source>
        <dbReference type="ARBA" id="ARBA00007358"/>
    </source>
</evidence>
<feature type="domain" description="Fe-containing alcohol dehydrogenase-like C-terminal" evidence="6">
    <location>
        <begin position="240"/>
        <end position="338"/>
    </location>
</feature>
<dbReference type="Gene3D" id="3.40.50.1970">
    <property type="match status" value="1"/>
</dbReference>
<accession>A0A4Y1MS66</accession>
<dbReference type="Pfam" id="PF00465">
    <property type="entry name" value="Fe-ADH"/>
    <property type="match status" value="1"/>
</dbReference>
<proteinExistence type="inferred from homology"/>
<evidence type="ECO:0000256" key="3">
    <source>
        <dbReference type="ARBA" id="ARBA00023002"/>
    </source>
</evidence>
<comment type="cofactor">
    <cofactor evidence="1">
        <name>Fe cation</name>
        <dbReference type="ChEBI" id="CHEBI:24875"/>
    </cofactor>
</comment>
<evidence type="ECO:0000256" key="4">
    <source>
        <dbReference type="ARBA" id="ARBA00049243"/>
    </source>
</evidence>
<feature type="domain" description="Alcohol dehydrogenase iron-type/glycerol dehydrogenase GldA" evidence="5">
    <location>
        <begin position="12"/>
        <end position="180"/>
    </location>
</feature>
<dbReference type="PANTHER" id="PTHR11496">
    <property type="entry name" value="ALCOHOL DEHYDROGENASE"/>
    <property type="match status" value="1"/>
</dbReference>
<comment type="similarity">
    <text evidence="2">Belongs to the iron-containing alcohol dehydrogenase family.</text>
</comment>
<dbReference type="PANTHER" id="PTHR11496:SF102">
    <property type="entry name" value="ALCOHOL DEHYDROGENASE 4"/>
    <property type="match status" value="1"/>
</dbReference>
<dbReference type="GO" id="GO:0004022">
    <property type="term" value="F:alcohol dehydrogenase (NAD+) activity"/>
    <property type="evidence" value="ECO:0007669"/>
    <property type="project" value="UniProtKB-EC"/>
</dbReference>
<dbReference type="Pfam" id="PF25137">
    <property type="entry name" value="ADH_Fe_C"/>
    <property type="match status" value="1"/>
</dbReference>
<dbReference type="AlphaFoldDB" id="A0A4Y1MS66"/>
<dbReference type="EC" id="1.1.1.202" evidence="7"/>
<dbReference type="InterPro" id="IPR056798">
    <property type="entry name" value="ADH_Fe_C"/>
</dbReference>
<evidence type="ECO:0000313" key="7">
    <source>
        <dbReference type="EMBL" id="AWV20479.1"/>
    </source>
</evidence>
<dbReference type="SUPFAM" id="SSF56796">
    <property type="entry name" value="Dehydroquinate synthase-like"/>
    <property type="match status" value="1"/>
</dbReference>
<dbReference type="Gene3D" id="1.20.1090.10">
    <property type="entry name" value="Dehydroquinate synthase-like - alpha domain"/>
    <property type="match status" value="2"/>
</dbReference>
<dbReference type="EMBL" id="CP025188">
    <property type="protein sequence ID" value="AWV20479.1"/>
    <property type="molecule type" value="Genomic_DNA"/>
</dbReference>
<dbReference type="RefSeq" id="WP_168550346.1">
    <property type="nucleotide sequence ID" value="NZ_CP025188.1"/>
</dbReference>
<protein>
    <submittedName>
        <fullName evidence="7">1,3-propanediol dehydrogenase</fullName>
        <ecNumber evidence="7">1.1.1.202</ecNumber>
    </submittedName>
</protein>
<organism evidence="7">
    <name type="scientific">Roseomonas mucosa</name>
    <dbReference type="NCBI Taxonomy" id="207340"/>
    <lineage>
        <taxon>Bacteria</taxon>
        <taxon>Pseudomonadati</taxon>
        <taxon>Pseudomonadota</taxon>
        <taxon>Alphaproteobacteria</taxon>
        <taxon>Acetobacterales</taxon>
        <taxon>Roseomonadaceae</taxon>
        <taxon>Roseomonas</taxon>
    </lineage>
</organism>
<comment type="catalytic activity">
    <reaction evidence="4">
        <text>a primary alcohol + NAD(+) = an aldehyde + NADH + H(+)</text>
        <dbReference type="Rhea" id="RHEA:10736"/>
        <dbReference type="ChEBI" id="CHEBI:15378"/>
        <dbReference type="ChEBI" id="CHEBI:15734"/>
        <dbReference type="ChEBI" id="CHEBI:17478"/>
        <dbReference type="ChEBI" id="CHEBI:57540"/>
        <dbReference type="ChEBI" id="CHEBI:57945"/>
        <dbReference type="EC" id="1.1.1.1"/>
    </reaction>
</comment>
<dbReference type="CDD" id="cd08551">
    <property type="entry name" value="Fe-ADH"/>
    <property type="match status" value="1"/>
</dbReference>
<name>A0A4Y1MS66_9PROT</name>
<gene>
    <name evidence="7" type="ORF">RADP37_05514</name>
</gene>
<evidence type="ECO:0000256" key="1">
    <source>
        <dbReference type="ARBA" id="ARBA00001962"/>
    </source>
</evidence>
<evidence type="ECO:0000259" key="6">
    <source>
        <dbReference type="Pfam" id="PF25137"/>
    </source>
</evidence>
<keyword evidence="7" id="KW-0614">Plasmid</keyword>
<sequence length="340" mass="35555">MLGNAPFDIEWPRTAVFGVGSVARLGPGLRELGATRVLLASDAGLRATGLVDRVADLLRGAALGVAVDTSVSSNPREAEVEAVHALWEAEGCDAIVALGGGGTIDAVKGAILRRLTGRSLNSLFDRGIDEAPAAPIRFAAVPTTSGTGSEATLGAVLKTPRRKLVLRSPHLRPALTILDPELVVSLPPRATAATGMDALMHALGVLTSSRPHPIGNMVGMEAMRRAAVHIRRAVEDGRDIIFPHVMHVNMPMARPRYAAIARLIGAAAQDDPEEAAAERLVDHLTALRDGFGMPTRLGALGVGPEMIPELARQTALSAATHGNARPIGTEDAVALYGRMI</sequence>